<feature type="chain" id="PRO_5002835489" description="Secreted protein" evidence="1">
    <location>
        <begin position="17"/>
        <end position="89"/>
    </location>
</feature>
<proteinExistence type="evidence at transcript level"/>
<evidence type="ECO:0000313" key="2">
    <source>
        <dbReference type="EMBL" id="ACH85308.1"/>
    </source>
</evidence>
<protein>
    <recommendedName>
        <fullName evidence="3">Secreted protein</fullName>
    </recommendedName>
</protein>
<reference evidence="2" key="1">
    <citation type="journal article" date="2009" name="BMC Genomics">
        <title>Characterization of full-length sequenced cDNA inserts (FLIcs) from Atlantic salmon (Salmo salar).</title>
        <authorList>
            <person name="Andreassen R."/>
            <person name="Lunner S."/>
            <person name="Hoyheim B."/>
        </authorList>
    </citation>
    <scope>NUCLEOTIDE SEQUENCE</scope>
    <source>
        <tissue evidence="2">White muscle</tissue>
    </source>
</reference>
<dbReference type="EMBL" id="BT043991">
    <property type="protein sequence ID" value="ACH85308.1"/>
    <property type="molecule type" value="mRNA"/>
</dbReference>
<evidence type="ECO:0000256" key="1">
    <source>
        <dbReference type="SAM" id="SignalP"/>
    </source>
</evidence>
<keyword evidence="1" id="KW-0732">Signal</keyword>
<name>B5RI67_SALSA</name>
<sequence>MFFFLFFLKLEMVGERHNVFVQGWLTLIELGAIKKSELVRSRSGSWVYSESYPHMQSEPSNGLPCIQYKSHYLTNIAMDTMLLVAMSFR</sequence>
<dbReference type="Bgee" id="ENSSSAG00000053439">
    <property type="expression patterns" value="Expressed in camera-type eye and 15 other cell types or tissues"/>
</dbReference>
<feature type="signal peptide" evidence="1">
    <location>
        <begin position="1"/>
        <end position="16"/>
    </location>
</feature>
<evidence type="ECO:0008006" key="3">
    <source>
        <dbReference type="Google" id="ProtNLM"/>
    </source>
</evidence>
<dbReference type="AlphaFoldDB" id="B5RI67"/>
<organism evidence="2">
    <name type="scientific">Salmo salar</name>
    <name type="common">Atlantic salmon</name>
    <dbReference type="NCBI Taxonomy" id="8030"/>
    <lineage>
        <taxon>Eukaryota</taxon>
        <taxon>Metazoa</taxon>
        <taxon>Chordata</taxon>
        <taxon>Craniata</taxon>
        <taxon>Vertebrata</taxon>
        <taxon>Euteleostomi</taxon>
        <taxon>Actinopterygii</taxon>
        <taxon>Neopterygii</taxon>
        <taxon>Teleostei</taxon>
        <taxon>Protacanthopterygii</taxon>
        <taxon>Salmoniformes</taxon>
        <taxon>Salmonidae</taxon>
        <taxon>Salmoninae</taxon>
        <taxon>Salmo</taxon>
    </lineage>
</organism>
<accession>B5RI67</accession>